<feature type="compositionally biased region" description="Polar residues" evidence="1">
    <location>
        <begin position="1411"/>
        <end position="1420"/>
    </location>
</feature>
<feature type="region of interest" description="Disordered" evidence="1">
    <location>
        <begin position="1403"/>
        <end position="1434"/>
    </location>
</feature>
<feature type="compositionally biased region" description="Polar residues" evidence="1">
    <location>
        <begin position="211"/>
        <end position="221"/>
    </location>
</feature>
<name>A0AAD5XDY8_9FUNG</name>
<organism evidence="2 3">
    <name type="scientific">Physocladia obscura</name>
    <dbReference type="NCBI Taxonomy" id="109957"/>
    <lineage>
        <taxon>Eukaryota</taxon>
        <taxon>Fungi</taxon>
        <taxon>Fungi incertae sedis</taxon>
        <taxon>Chytridiomycota</taxon>
        <taxon>Chytridiomycota incertae sedis</taxon>
        <taxon>Chytridiomycetes</taxon>
        <taxon>Chytridiales</taxon>
        <taxon>Chytriomycetaceae</taxon>
        <taxon>Physocladia</taxon>
    </lineage>
</organism>
<gene>
    <name evidence="2" type="ORF">HK100_002830</name>
</gene>
<evidence type="ECO:0000313" key="2">
    <source>
        <dbReference type="EMBL" id="KAJ3111046.1"/>
    </source>
</evidence>
<reference evidence="2" key="1">
    <citation type="submission" date="2020-05" db="EMBL/GenBank/DDBJ databases">
        <title>Phylogenomic resolution of chytrid fungi.</title>
        <authorList>
            <person name="Stajich J.E."/>
            <person name="Amses K."/>
            <person name="Simmons R."/>
            <person name="Seto K."/>
            <person name="Myers J."/>
            <person name="Bonds A."/>
            <person name="Quandt C.A."/>
            <person name="Barry K."/>
            <person name="Liu P."/>
            <person name="Grigoriev I."/>
            <person name="Longcore J.E."/>
            <person name="James T.Y."/>
        </authorList>
    </citation>
    <scope>NUCLEOTIDE SEQUENCE</scope>
    <source>
        <strain evidence="2">JEL0513</strain>
    </source>
</reference>
<feature type="compositionally biased region" description="Gly residues" evidence="1">
    <location>
        <begin position="1604"/>
        <end position="1622"/>
    </location>
</feature>
<evidence type="ECO:0000313" key="3">
    <source>
        <dbReference type="Proteomes" id="UP001211907"/>
    </source>
</evidence>
<feature type="region of interest" description="Disordered" evidence="1">
    <location>
        <begin position="1603"/>
        <end position="1632"/>
    </location>
</feature>
<dbReference type="Proteomes" id="UP001211907">
    <property type="component" value="Unassembled WGS sequence"/>
</dbReference>
<feature type="compositionally biased region" description="Basic and acidic residues" evidence="1">
    <location>
        <begin position="807"/>
        <end position="826"/>
    </location>
</feature>
<protein>
    <submittedName>
        <fullName evidence="2">Uncharacterized protein</fullName>
    </submittedName>
</protein>
<feature type="compositionally biased region" description="Basic residues" evidence="1">
    <location>
        <begin position="225"/>
        <end position="236"/>
    </location>
</feature>
<feature type="compositionally biased region" description="Pro residues" evidence="1">
    <location>
        <begin position="731"/>
        <end position="740"/>
    </location>
</feature>
<proteinExistence type="predicted"/>
<feature type="compositionally biased region" description="Low complexity" evidence="1">
    <location>
        <begin position="391"/>
        <end position="404"/>
    </location>
</feature>
<sequence length="1632" mass="175540">MDAADSCQCNDGASSGSISNVIETSWRTKDAELIGLGLGLEYSVSVDLTGTALNQDQDEMEVEVDGVVQHEHGYGHMVGSKGIEEIDWMEGIEEINGRGAAKGVGEPGMERLVLVAVLVLCYVVHAVSRLRRLTTKRGRLSSPLRAKIQQVYSKYPASLLQAPMPISSANTHLLSNAHTNTHILAHTHSMRSSANYVHHASAHAQPHPHAYTSSRSVNLTLNVPLRRRRRLVRHRSPSSPSSQSPSRSPSPSASRLFYAATPPIPIPSSISPRAVMRARVAFDPLTQTPPSADHISKPNLDADLTPSRNIKNKLKQLQQPSKQLLQQQQPQQHYNQSRHDHRHTQRDRHSNGNADVAGHDSEDDDDNNNHDGDDERPNKFDVSSRNLRKIPSPTHSKSPKSKSLPLSLRQTMHTLPTPPLVQQQLQHQLQQQHQQRFYIQPQSTPTASPSFSNSSNGSTIHHHHHHHHHTHTEAGVPVSTSIPSFEFPPRASSNNSLHLSSVSNSFNLDSQFSPCLNLSASKFSNSQSRTSSINGDIRSFASSKVSSTATIPFEHGEKLKDADEDDSVDNDICSGDSDSNNENHDIDSIYRKEEGHEDEFRELLNKEDEELSVAISEAISDKHSNSVLLSNSNGGNNMSSFWKRSFSRTPSVNEFVLTTNTSAPSSGIAAVESSLPSASSVPGTPKIGAQSISSAANGSVAGILPKLGLFKRKSNVDLTQATATLFSVPSPLLPPLPPPTQQSERHQQATISPSTAVATASTTAATTQSQSVAPSPAMSATSIMKGFWPLKTSRQNSPAIITADIGDDPHHHCNKFDPVTRNESDSSSKNQSNNETSAPIAFVPLLKLPTGTKKNNSKSAKKSVATGNNFDMKGGGAIQQKHQQNYVEVKAVSRFWPAPSPSSASGGPPPPPPLSTAAIAAVVKKPTNKNESPESKLSGAAVAAEPSDTGAPLQHLVTTTAQSLLENVGKQAFWGKQRSPAISYAKAVAKNGDGSDMAATASSAVAVGFRVARNAEVVAAITPTTVSMNGDDDSANWLDVDDQNQQGNASFDGENKQHSLISRFTKWQLSGTSSVGSSKEKPKYLMKHDHRPNVIPAASSSPIHSPSKFFSPRKRISNEMIQNDFTHHQKQQQLVNSVDSPPLAQFASTALSSESQTAYLRKQQQALSDMYDTPTPQFVMSDYDQWSTPQPPPITSPPPPQLLSQTHHYPQTREMHVNQIHQPRASRHHHYQQSPYRRTILEMHLDDTTNDSTAATLLELDSTNYQQLSDGSGGLGIHHHHRQFRNLVAEEDSITPYVLKSSIVGSSNGIIEPIHRPPSTTRSISSAGPPAVGSHMRKNSVASFGDNTTVNSTGSINGGVGIGGSIACDDSPLYSPFFSGLEIPRGSTASIRSSVASSFMLDDAVGGGSGSTRTVESMSSTGGGSHRSKHHHYHHHHHFYHFAPGDIAHQQQHQHSAATSTNTPTTTVASPIPAAATNASATVVVAGGEQQQRHQPLNLPLYNVQHSEELRGSFRRLRKLSHDAGLYHHQIMDVYKERGNGGVGLGGGVGGSGYGGFGAGGSNGMMMTMAGGLRSGVEALDLSEYLGFERKWKGMQLLQRGDSLGSGSGGGTGVGSRLGGNSGEIEGSDENF</sequence>
<feature type="region of interest" description="Disordered" evidence="1">
    <location>
        <begin position="1310"/>
        <end position="1336"/>
    </location>
</feature>
<dbReference type="EMBL" id="JADGJH010001672">
    <property type="protein sequence ID" value="KAJ3111046.1"/>
    <property type="molecule type" value="Genomic_DNA"/>
</dbReference>
<feature type="compositionally biased region" description="Polar residues" evidence="1">
    <location>
        <begin position="827"/>
        <end position="837"/>
    </location>
</feature>
<feature type="region of interest" description="Disordered" evidence="1">
    <location>
        <begin position="285"/>
        <end position="404"/>
    </location>
</feature>
<feature type="region of interest" description="Disordered" evidence="1">
    <location>
        <begin position="728"/>
        <end position="776"/>
    </location>
</feature>
<feature type="compositionally biased region" description="Low complexity" evidence="1">
    <location>
        <begin position="752"/>
        <end position="775"/>
    </location>
</feature>
<feature type="region of interest" description="Disordered" evidence="1">
    <location>
        <begin position="1172"/>
        <end position="1198"/>
    </location>
</feature>
<feature type="region of interest" description="Disordered" evidence="1">
    <location>
        <begin position="421"/>
        <end position="494"/>
    </location>
</feature>
<feature type="region of interest" description="Disordered" evidence="1">
    <location>
        <begin position="925"/>
        <end position="949"/>
    </location>
</feature>
<comment type="caution">
    <text evidence="2">The sequence shown here is derived from an EMBL/GenBank/DDBJ whole genome shotgun (WGS) entry which is preliminary data.</text>
</comment>
<feature type="compositionally biased region" description="Basic residues" evidence="1">
    <location>
        <begin position="460"/>
        <end position="470"/>
    </location>
</feature>
<feature type="region of interest" description="Disordered" evidence="1">
    <location>
        <begin position="801"/>
        <end position="868"/>
    </location>
</feature>
<feature type="compositionally biased region" description="Low complexity" evidence="1">
    <location>
        <begin position="443"/>
        <end position="459"/>
    </location>
</feature>
<feature type="compositionally biased region" description="Pro residues" evidence="1">
    <location>
        <begin position="1189"/>
        <end position="1198"/>
    </location>
</feature>
<accession>A0AAD5XDY8</accession>
<feature type="region of interest" description="Disordered" evidence="1">
    <location>
        <begin position="1449"/>
        <end position="1470"/>
    </location>
</feature>
<evidence type="ECO:0000256" key="1">
    <source>
        <dbReference type="SAM" id="MobiDB-lite"/>
    </source>
</evidence>
<feature type="compositionally biased region" description="Low complexity" evidence="1">
    <location>
        <begin position="315"/>
        <end position="332"/>
    </location>
</feature>
<feature type="region of interest" description="Disordered" evidence="1">
    <location>
        <begin position="194"/>
        <end position="270"/>
    </location>
</feature>
<feature type="compositionally biased region" description="Low complexity" evidence="1">
    <location>
        <begin position="198"/>
        <end position="210"/>
    </location>
</feature>
<feature type="compositionally biased region" description="Low complexity" evidence="1">
    <location>
        <begin position="422"/>
        <end position="435"/>
    </location>
</feature>
<keyword evidence="3" id="KW-1185">Reference proteome</keyword>
<feature type="compositionally biased region" description="Basic and acidic residues" evidence="1">
    <location>
        <begin position="367"/>
        <end position="379"/>
    </location>
</feature>
<feature type="compositionally biased region" description="Low complexity" evidence="1">
    <location>
        <begin position="237"/>
        <end position="256"/>
    </location>
</feature>